<name>A0A9D4GP05_DREPO</name>
<dbReference type="InterPro" id="IPR004305">
    <property type="entry name" value="Thiaminase-2/PQQC"/>
</dbReference>
<dbReference type="InterPro" id="IPR050967">
    <property type="entry name" value="Thiamine_Salvage_TenA"/>
</dbReference>
<protein>
    <recommendedName>
        <fullName evidence="1">Thiaminase-2/PQQC domain-containing protein</fullName>
    </recommendedName>
</protein>
<feature type="domain" description="Thiaminase-2/PQQC" evidence="1">
    <location>
        <begin position="56"/>
        <end position="206"/>
    </location>
</feature>
<reference evidence="2" key="1">
    <citation type="journal article" date="2019" name="bioRxiv">
        <title>The Genome of the Zebra Mussel, Dreissena polymorpha: A Resource for Invasive Species Research.</title>
        <authorList>
            <person name="McCartney M.A."/>
            <person name="Auch B."/>
            <person name="Kono T."/>
            <person name="Mallez S."/>
            <person name="Zhang Y."/>
            <person name="Obille A."/>
            <person name="Becker A."/>
            <person name="Abrahante J.E."/>
            <person name="Garbe J."/>
            <person name="Badalamenti J.P."/>
            <person name="Herman A."/>
            <person name="Mangelson H."/>
            <person name="Liachko I."/>
            <person name="Sullivan S."/>
            <person name="Sone E.D."/>
            <person name="Koren S."/>
            <person name="Silverstein K.A.T."/>
            <person name="Beckman K.B."/>
            <person name="Gohl D.M."/>
        </authorList>
    </citation>
    <scope>NUCLEOTIDE SEQUENCE</scope>
    <source>
        <strain evidence="2">Duluth1</strain>
        <tissue evidence="2">Whole animal</tissue>
    </source>
</reference>
<dbReference type="EMBL" id="JAIWYP010000005">
    <property type="protein sequence ID" value="KAH3819073.1"/>
    <property type="molecule type" value="Genomic_DNA"/>
</dbReference>
<dbReference type="PANTHER" id="PTHR43198">
    <property type="entry name" value="BIFUNCTIONAL TH2 PROTEIN"/>
    <property type="match status" value="1"/>
</dbReference>
<dbReference type="AlphaFoldDB" id="A0A9D4GP05"/>
<gene>
    <name evidence="2" type="ORF">DPMN_120803</name>
</gene>
<organism evidence="2 3">
    <name type="scientific">Dreissena polymorpha</name>
    <name type="common">Zebra mussel</name>
    <name type="synonym">Mytilus polymorpha</name>
    <dbReference type="NCBI Taxonomy" id="45954"/>
    <lineage>
        <taxon>Eukaryota</taxon>
        <taxon>Metazoa</taxon>
        <taxon>Spiralia</taxon>
        <taxon>Lophotrochozoa</taxon>
        <taxon>Mollusca</taxon>
        <taxon>Bivalvia</taxon>
        <taxon>Autobranchia</taxon>
        <taxon>Heteroconchia</taxon>
        <taxon>Euheterodonta</taxon>
        <taxon>Imparidentia</taxon>
        <taxon>Neoheterodontei</taxon>
        <taxon>Myida</taxon>
        <taxon>Dreissenoidea</taxon>
        <taxon>Dreissenidae</taxon>
        <taxon>Dreissena</taxon>
    </lineage>
</organism>
<dbReference type="OrthoDB" id="5984652at2759"/>
<accession>A0A9D4GP05</accession>
<dbReference type="PANTHER" id="PTHR43198:SF2">
    <property type="entry name" value="SI:CH1073-67J19.1-RELATED"/>
    <property type="match status" value="1"/>
</dbReference>
<evidence type="ECO:0000259" key="1">
    <source>
        <dbReference type="Pfam" id="PF03070"/>
    </source>
</evidence>
<dbReference type="CDD" id="cd19359">
    <property type="entry name" value="TenA_C_Bt3146-like"/>
    <property type="match status" value="1"/>
</dbReference>
<sequence length="239" mass="26606">MARSPRSATHLVHHLEAHHFLKPSVIPLKTDVPQLAEYLWAQTTAYQKAALQSGYVQGLKSVALNPEGFGGYMVQDSVFCFKAQGNIDIAVTNATDAILRKFLEARSESYKAYYQSLFDTWHIEDASGIKLGTECTEYVNHEHNVATTMNSIYFVVAMIPCAKLWPWIGQQINAIGGSFGVYDEWVKANFNPDSSGVEKYEKLINTAEQDGHIDRKIALDVYTASMKGEAGFFGSIKVK</sequence>
<dbReference type="GO" id="GO:0006772">
    <property type="term" value="P:thiamine metabolic process"/>
    <property type="evidence" value="ECO:0007669"/>
    <property type="project" value="UniProtKB-ARBA"/>
</dbReference>
<dbReference type="Proteomes" id="UP000828390">
    <property type="component" value="Unassembled WGS sequence"/>
</dbReference>
<comment type="caution">
    <text evidence="2">The sequence shown here is derived from an EMBL/GenBank/DDBJ whole genome shotgun (WGS) entry which is preliminary data.</text>
</comment>
<dbReference type="SUPFAM" id="SSF48613">
    <property type="entry name" value="Heme oxygenase-like"/>
    <property type="match status" value="1"/>
</dbReference>
<dbReference type="GO" id="GO:0005829">
    <property type="term" value="C:cytosol"/>
    <property type="evidence" value="ECO:0007669"/>
    <property type="project" value="TreeGrafter"/>
</dbReference>
<reference evidence="2" key="2">
    <citation type="submission" date="2020-11" db="EMBL/GenBank/DDBJ databases">
        <authorList>
            <person name="McCartney M.A."/>
            <person name="Auch B."/>
            <person name="Kono T."/>
            <person name="Mallez S."/>
            <person name="Becker A."/>
            <person name="Gohl D.M."/>
            <person name="Silverstein K.A.T."/>
            <person name="Koren S."/>
            <person name="Bechman K.B."/>
            <person name="Herman A."/>
            <person name="Abrahante J.E."/>
            <person name="Garbe J."/>
        </authorList>
    </citation>
    <scope>NUCLEOTIDE SEQUENCE</scope>
    <source>
        <strain evidence="2">Duluth1</strain>
        <tissue evidence="2">Whole animal</tissue>
    </source>
</reference>
<evidence type="ECO:0000313" key="2">
    <source>
        <dbReference type="EMBL" id="KAH3819073.1"/>
    </source>
</evidence>
<dbReference type="Pfam" id="PF03070">
    <property type="entry name" value="TENA_THI-4"/>
    <property type="match status" value="1"/>
</dbReference>
<dbReference type="Gene3D" id="1.20.910.10">
    <property type="entry name" value="Heme oxygenase-like"/>
    <property type="match status" value="1"/>
</dbReference>
<keyword evidence="3" id="KW-1185">Reference proteome</keyword>
<dbReference type="InterPro" id="IPR016084">
    <property type="entry name" value="Haem_Oase-like_multi-hlx"/>
</dbReference>
<evidence type="ECO:0000313" key="3">
    <source>
        <dbReference type="Proteomes" id="UP000828390"/>
    </source>
</evidence>
<proteinExistence type="predicted"/>